<organism evidence="4 5">
    <name type="scientific">Heligmosomoides polygyrus</name>
    <name type="common">Parasitic roundworm</name>
    <dbReference type="NCBI Taxonomy" id="6339"/>
    <lineage>
        <taxon>Eukaryota</taxon>
        <taxon>Metazoa</taxon>
        <taxon>Ecdysozoa</taxon>
        <taxon>Nematoda</taxon>
        <taxon>Chromadorea</taxon>
        <taxon>Rhabditida</taxon>
        <taxon>Rhabditina</taxon>
        <taxon>Rhabditomorpha</taxon>
        <taxon>Strongyloidea</taxon>
        <taxon>Heligmosomidae</taxon>
        <taxon>Heligmosomoides</taxon>
    </lineage>
</organism>
<dbReference type="OrthoDB" id="418748at2759"/>
<evidence type="ECO:0000313" key="4">
    <source>
        <dbReference type="Proteomes" id="UP000050761"/>
    </source>
</evidence>
<dbReference type="InterPro" id="IPR000477">
    <property type="entry name" value="RT_dom"/>
</dbReference>
<proteinExistence type="predicted"/>
<reference evidence="5" key="2">
    <citation type="submission" date="2019-09" db="UniProtKB">
        <authorList>
            <consortium name="WormBaseParasite"/>
        </authorList>
    </citation>
    <scope>IDENTIFICATION</scope>
</reference>
<feature type="domain" description="Reverse transcriptase" evidence="2">
    <location>
        <begin position="69"/>
        <end position="156"/>
    </location>
</feature>
<name>A0A183GAF5_HELPZ</name>
<dbReference type="PANTHER" id="PTHR19446">
    <property type="entry name" value="REVERSE TRANSCRIPTASES"/>
    <property type="match status" value="1"/>
</dbReference>
<keyword evidence="4" id="KW-1185">Reference proteome</keyword>
<dbReference type="WBParaSite" id="HPBE_0001899201-mRNA-1">
    <property type="protein sequence ID" value="HPBE_0001899201-mRNA-1"/>
    <property type="gene ID" value="HPBE_0001899201"/>
</dbReference>
<feature type="compositionally biased region" description="Basic and acidic residues" evidence="1">
    <location>
        <begin position="8"/>
        <end position="19"/>
    </location>
</feature>
<evidence type="ECO:0000313" key="3">
    <source>
        <dbReference type="EMBL" id="VDP13630.1"/>
    </source>
</evidence>
<dbReference type="Proteomes" id="UP000050761">
    <property type="component" value="Unassembled WGS sequence"/>
</dbReference>
<reference evidence="3 4" key="1">
    <citation type="submission" date="2018-11" db="EMBL/GenBank/DDBJ databases">
        <authorList>
            <consortium name="Pathogen Informatics"/>
        </authorList>
    </citation>
    <scope>NUCLEOTIDE SEQUENCE [LARGE SCALE GENOMIC DNA]</scope>
</reference>
<dbReference type="Pfam" id="PF00078">
    <property type="entry name" value="RVT_1"/>
    <property type="match status" value="1"/>
</dbReference>
<evidence type="ECO:0000259" key="2">
    <source>
        <dbReference type="Pfam" id="PF00078"/>
    </source>
</evidence>
<feature type="region of interest" description="Disordered" evidence="1">
    <location>
        <begin position="166"/>
        <end position="189"/>
    </location>
</feature>
<accession>A0A3P8B8L5</accession>
<gene>
    <name evidence="3" type="ORF">HPBE_LOCUS18991</name>
</gene>
<evidence type="ECO:0000313" key="5">
    <source>
        <dbReference type="WBParaSite" id="HPBE_0001899201-mRNA-1"/>
    </source>
</evidence>
<feature type="region of interest" description="Disordered" evidence="1">
    <location>
        <begin position="1"/>
        <end position="25"/>
    </location>
</feature>
<evidence type="ECO:0000256" key="1">
    <source>
        <dbReference type="SAM" id="MobiDB-lite"/>
    </source>
</evidence>
<dbReference type="EMBL" id="UZAH01031055">
    <property type="protein sequence ID" value="VDP13630.1"/>
    <property type="molecule type" value="Genomic_DNA"/>
</dbReference>
<dbReference type="AlphaFoldDB" id="A0A183GAF5"/>
<accession>A0A183GAF5</accession>
<protein>
    <submittedName>
        <fullName evidence="5">Reverse transcriptase domain-containing protein</fullName>
    </submittedName>
</protein>
<sequence>MELLNQEFPRREAQEEQPKKGTIPPWTQEEKVLGDLGINWLTQFLDRITKQNKPVDWRNSTIVPIFKQKGDASECSNYRGIKLISHTMKNYERLVDSRLREMVPISQVQWDLMPERSTTDVIFIACQVMEKYQENQKLCYLAFLDLEKAHDRLPRPYSEKPFEGGVFRTSDHGHKGHVRRVQSDDTNSTRGSECWALGKAQERQLYAAEMRMLRWARVWTRRDRVSRMLGRQPKMREQRLW</sequence>